<reference evidence="2" key="2">
    <citation type="submission" date="2015-07" db="EMBL/GenBank/DDBJ databases">
        <authorList>
            <person name="Noorani M."/>
        </authorList>
    </citation>
    <scope>NUCLEOTIDE SEQUENCE</scope>
    <source>
        <strain evidence="2">Yugu1</strain>
    </source>
</reference>
<reference evidence="2" key="1">
    <citation type="journal article" date="2012" name="Nat. Biotechnol.">
        <title>Reference genome sequence of the model plant Setaria.</title>
        <authorList>
            <person name="Bennetzen J.L."/>
            <person name="Schmutz J."/>
            <person name="Wang H."/>
            <person name="Percifield R."/>
            <person name="Hawkins J."/>
            <person name="Pontaroli A.C."/>
            <person name="Estep M."/>
            <person name="Feng L."/>
            <person name="Vaughn J.N."/>
            <person name="Grimwood J."/>
            <person name="Jenkins J."/>
            <person name="Barry K."/>
            <person name="Lindquist E."/>
            <person name="Hellsten U."/>
            <person name="Deshpande S."/>
            <person name="Wang X."/>
            <person name="Wu X."/>
            <person name="Mitros T."/>
            <person name="Triplett J."/>
            <person name="Yang X."/>
            <person name="Ye C.Y."/>
            <person name="Mauro-Herrera M."/>
            <person name="Wang L."/>
            <person name="Li P."/>
            <person name="Sharma M."/>
            <person name="Sharma R."/>
            <person name="Ronald P.C."/>
            <person name="Panaud O."/>
            <person name="Kellogg E.A."/>
            <person name="Brutnell T.P."/>
            <person name="Doust A.N."/>
            <person name="Tuskan G.A."/>
            <person name="Rokhsar D."/>
            <person name="Devos K.M."/>
        </authorList>
    </citation>
    <scope>NUCLEOTIDE SEQUENCE [LARGE SCALE GENOMIC DNA]</scope>
    <source>
        <strain evidence="2">Yugu1</strain>
    </source>
</reference>
<proteinExistence type="predicted"/>
<gene>
    <name evidence="2" type="ORF">SETIT_5G311300v2</name>
</gene>
<name>A0A368RB11_SETIT</name>
<evidence type="ECO:0000256" key="1">
    <source>
        <dbReference type="SAM" id="MobiDB-lite"/>
    </source>
</evidence>
<feature type="region of interest" description="Disordered" evidence="1">
    <location>
        <begin position="1"/>
        <end position="40"/>
    </location>
</feature>
<dbReference type="EMBL" id="CM003532">
    <property type="protein sequence ID" value="RCV27268.1"/>
    <property type="molecule type" value="Genomic_DNA"/>
</dbReference>
<protein>
    <submittedName>
        <fullName evidence="2">Uncharacterized protein</fullName>
    </submittedName>
</protein>
<organism evidence="2">
    <name type="scientific">Setaria italica</name>
    <name type="common">Foxtail millet</name>
    <name type="synonym">Panicum italicum</name>
    <dbReference type="NCBI Taxonomy" id="4555"/>
    <lineage>
        <taxon>Eukaryota</taxon>
        <taxon>Viridiplantae</taxon>
        <taxon>Streptophyta</taxon>
        <taxon>Embryophyta</taxon>
        <taxon>Tracheophyta</taxon>
        <taxon>Spermatophyta</taxon>
        <taxon>Magnoliopsida</taxon>
        <taxon>Liliopsida</taxon>
        <taxon>Poales</taxon>
        <taxon>Poaceae</taxon>
        <taxon>PACMAD clade</taxon>
        <taxon>Panicoideae</taxon>
        <taxon>Panicodae</taxon>
        <taxon>Paniceae</taxon>
        <taxon>Cenchrinae</taxon>
        <taxon>Setaria</taxon>
    </lineage>
</organism>
<evidence type="ECO:0000313" key="2">
    <source>
        <dbReference type="EMBL" id="RCV27268.1"/>
    </source>
</evidence>
<accession>A0A368RB11</accession>
<dbReference type="AlphaFoldDB" id="A0A368RB11"/>
<sequence length="106" mass="10792">MSPAAMSCGFGFPGGSEGDGSGSGIISDASFGGDDGTNSGGESRRRFVLCSFDGMGLLCFLLGSLPFRIACRADRVLVCRCSLHMCRGCALDHTGGGEDGMLDAKA</sequence>
<feature type="compositionally biased region" description="Gly residues" evidence="1">
    <location>
        <begin position="11"/>
        <end position="23"/>
    </location>
</feature>